<evidence type="ECO:0000313" key="14">
    <source>
        <dbReference type="WBParaSite" id="SSTP_0001217200.1"/>
    </source>
</evidence>
<dbReference type="PANTHER" id="PTHR21210:SF0">
    <property type="entry name" value="TRNA (URACIL-O(2)-)-METHYLTRANSFERASE-RELATED"/>
    <property type="match status" value="1"/>
</dbReference>
<protein>
    <recommendedName>
        <fullName evidence="11">tRNA (uracil-O(2)-)-methyltransferase</fullName>
        <ecNumber evidence="11">2.1.1.211</ecNumber>
    </recommendedName>
</protein>
<dbReference type="PROSITE" id="PS50102">
    <property type="entry name" value="RRM"/>
    <property type="match status" value="1"/>
</dbReference>
<dbReference type="GO" id="GO:0030488">
    <property type="term" value="P:tRNA methylation"/>
    <property type="evidence" value="ECO:0007669"/>
    <property type="project" value="UniProtKB-UniRule"/>
</dbReference>
<keyword evidence="5 11" id="KW-0489">Methyltransferase</keyword>
<keyword evidence="10" id="KW-0694">RNA-binding</keyword>
<evidence type="ECO:0000256" key="3">
    <source>
        <dbReference type="ARBA" id="ARBA00009056"/>
    </source>
</evidence>
<keyword evidence="4 11" id="KW-0963">Cytoplasm</keyword>
<comment type="subcellular location">
    <subcellularLocation>
        <location evidence="2 11">Cytoplasm</location>
    </subcellularLocation>
</comment>
<keyword evidence="7 11" id="KW-0949">S-adenosyl-L-methionine</keyword>
<comment type="similarity">
    <text evidence="3 11">Belongs to the TRM44 family.</text>
</comment>
<name>A0A0K0ERU2_STRER</name>
<dbReference type="InterPro" id="IPR035979">
    <property type="entry name" value="RBD_domain_sf"/>
</dbReference>
<comment type="catalytic activity">
    <reaction evidence="9 11">
        <text>uridine(44) in tRNA(Ser) + S-adenosyl-L-methionine = 2'-O-methyluridine(44) in tRNA(Ser) + S-adenosyl-L-homocysteine + H(+)</text>
        <dbReference type="Rhea" id="RHEA:43100"/>
        <dbReference type="Rhea" id="RHEA-COMP:10339"/>
        <dbReference type="Rhea" id="RHEA-COMP:10340"/>
        <dbReference type="ChEBI" id="CHEBI:15378"/>
        <dbReference type="ChEBI" id="CHEBI:57856"/>
        <dbReference type="ChEBI" id="CHEBI:59789"/>
        <dbReference type="ChEBI" id="CHEBI:65315"/>
        <dbReference type="ChEBI" id="CHEBI:74478"/>
        <dbReference type="EC" id="2.1.1.211"/>
    </reaction>
</comment>
<dbReference type="Gene3D" id="3.30.70.330">
    <property type="match status" value="1"/>
</dbReference>
<dbReference type="AlphaFoldDB" id="A0A0K0ERU2"/>
<accession>A0A0K0ERU2</accession>
<evidence type="ECO:0000313" key="13">
    <source>
        <dbReference type="Proteomes" id="UP000035681"/>
    </source>
</evidence>
<evidence type="ECO:0000256" key="7">
    <source>
        <dbReference type="ARBA" id="ARBA00022691"/>
    </source>
</evidence>
<dbReference type="InterPro" id="IPR011671">
    <property type="entry name" value="tRNA_uracil_MeTrfase"/>
</dbReference>
<evidence type="ECO:0000256" key="1">
    <source>
        <dbReference type="ARBA" id="ARBA00002778"/>
    </source>
</evidence>
<dbReference type="InterPro" id="IPR012677">
    <property type="entry name" value="Nucleotide-bd_a/b_plait_sf"/>
</dbReference>
<sequence length="717" mass="83809">MYYEDLFKPGTEPVKLLITNLNDSISDKIFYDYFSRWGKIGSYKVMRDFNTNLCRGYGYVTYTTNTSAVKCFHDNPHSIGNNKINISTLSVGRTHIDEVIDKMDSTCIMLSYPLSYKKLKEEKIKEYFSKYPSFKCIVEGGYGLNKNMIENDTVLICETPPIEINSTEVEERFRTLINMWRHQAHCINRRLSSACIISIDEIENIKGIPQKYKTGEYFYQKLIPRGKVYSQEIYQFSKFITPLACSFETINLNENLKNSHVEIPYQIQINSFNDSNDENSKKNMYKLQIVTYNEEFLCKCEWIKSHAFPRLEKWFKNINLEGENFCNESLINTESYAYKYRDIKENIGKRIVSEWTEKTDPLKFVYEDCGISAYLSELWKSLNKMPGYFVDIGCGNGLLSYILTKEGYKGIGIDMRERKIWNKFRNDGCMLVEKTLIPSSDNVNNIGIPRECDFIIGNHSDELTPWIPIMASRLECNFFLLPCCPFDFYGKFIHVPNEFVKRNDKLFGANGTSIYNNYLSYLKCLCEKLGYNVKIDRLRIPSTKRIALICTIPEGGLNNNLNSIIENMLETSKNNKNNIFVPRNKIEEVRNCSQIDINVRNKIIERIFNKLLSVNKDSLYFSKWHTGGSLSILEVFKMLKDDEKILMKKQNGGFQTFLKNQYQIFKIHSGKVSIKNWAQEIKHVKIRKECLRKSECWFHRYHPDGCPLPSEKCLFLH</sequence>
<dbReference type="SUPFAM" id="SSF53335">
    <property type="entry name" value="S-adenosyl-L-methionine-dependent methyltransferases"/>
    <property type="match status" value="1"/>
</dbReference>
<dbReference type="STRING" id="6248.A0A0K0ERU2"/>
<dbReference type="SMART" id="SM00360">
    <property type="entry name" value="RRM"/>
    <property type="match status" value="1"/>
</dbReference>
<dbReference type="SUPFAM" id="SSF54928">
    <property type="entry name" value="RNA-binding domain, RBD"/>
    <property type="match status" value="1"/>
</dbReference>
<evidence type="ECO:0000256" key="9">
    <source>
        <dbReference type="ARBA" id="ARBA00047957"/>
    </source>
</evidence>
<dbReference type="Pfam" id="PF00076">
    <property type="entry name" value="RRM_1"/>
    <property type="match status" value="1"/>
</dbReference>
<dbReference type="WBParaSite" id="SSTP_0001217200.1">
    <property type="protein sequence ID" value="SSTP_0001217200.1"/>
    <property type="gene ID" value="SSTP_0001217200"/>
</dbReference>
<keyword evidence="6 11" id="KW-0808">Transferase</keyword>
<dbReference type="GO" id="GO:0003723">
    <property type="term" value="F:RNA binding"/>
    <property type="evidence" value="ECO:0007669"/>
    <property type="project" value="UniProtKB-UniRule"/>
</dbReference>
<evidence type="ECO:0000256" key="11">
    <source>
        <dbReference type="RuleBase" id="RU368004"/>
    </source>
</evidence>
<dbReference type="EC" id="2.1.1.211" evidence="11"/>
<dbReference type="Pfam" id="PF07757">
    <property type="entry name" value="AdoMet_MTase"/>
    <property type="match status" value="1"/>
</dbReference>
<dbReference type="WBParaSite" id="TCONS_00003181.p1">
    <property type="protein sequence ID" value="TCONS_00003181.p1"/>
    <property type="gene ID" value="XLOC_002928"/>
</dbReference>
<dbReference type="InterPro" id="IPR029063">
    <property type="entry name" value="SAM-dependent_MTases_sf"/>
</dbReference>
<dbReference type="InterPro" id="IPR000504">
    <property type="entry name" value="RRM_dom"/>
</dbReference>
<evidence type="ECO:0000256" key="2">
    <source>
        <dbReference type="ARBA" id="ARBA00004496"/>
    </source>
</evidence>
<dbReference type="PANTHER" id="PTHR21210">
    <property type="entry name" value="TRNA (URACIL-O(2)-)-METHYLTRANSFERASE-RELATED"/>
    <property type="match status" value="1"/>
</dbReference>
<evidence type="ECO:0000256" key="6">
    <source>
        <dbReference type="ARBA" id="ARBA00022679"/>
    </source>
</evidence>
<organism evidence="14">
    <name type="scientific">Strongyloides stercoralis</name>
    <name type="common">Threadworm</name>
    <dbReference type="NCBI Taxonomy" id="6248"/>
    <lineage>
        <taxon>Eukaryota</taxon>
        <taxon>Metazoa</taxon>
        <taxon>Ecdysozoa</taxon>
        <taxon>Nematoda</taxon>
        <taxon>Chromadorea</taxon>
        <taxon>Rhabditida</taxon>
        <taxon>Tylenchina</taxon>
        <taxon>Panagrolaimomorpha</taxon>
        <taxon>Strongyloidoidea</taxon>
        <taxon>Strongyloididae</taxon>
        <taxon>Strongyloides</taxon>
    </lineage>
</organism>
<dbReference type="Proteomes" id="UP000035681">
    <property type="component" value="Unplaced"/>
</dbReference>
<evidence type="ECO:0000256" key="10">
    <source>
        <dbReference type="PROSITE-ProRule" id="PRU00176"/>
    </source>
</evidence>
<dbReference type="Gene3D" id="3.40.50.150">
    <property type="entry name" value="Vaccinia Virus protein VP39"/>
    <property type="match status" value="1"/>
</dbReference>
<dbReference type="GO" id="GO:0005737">
    <property type="term" value="C:cytoplasm"/>
    <property type="evidence" value="ECO:0007669"/>
    <property type="project" value="UniProtKB-SubCell"/>
</dbReference>
<evidence type="ECO:0000256" key="4">
    <source>
        <dbReference type="ARBA" id="ARBA00022490"/>
    </source>
</evidence>
<comment type="function">
    <text evidence="1">Probable adenosyl-L-methionine (AdoMet)-dependent tRNA (uracil-O(2)-)-methyltransferase.</text>
</comment>
<evidence type="ECO:0000256" key="8">
    <source>
        <dbReference type="ARBA" id="ARBA00022694"/>
    </source>
</evidence>
<evidence type="ECO:0000256" key="5">
    <source>
        <dbReference type="ARBA" id="ARBA00022603"/>
    </source>
</evidence>
<dbReference type="GO" id="GO:0141101">
    <property type="term" value="F:tRNA(Ser) (uridine(44)-2'-O-)-methyltransferase activity"/>
    <property type="evidence" value="ECO:0007669"/>
    <property type="project" value="UniProtKB-EC"/>
</dbReference>
<proteinExistence type="inferred from homology"/>
<keyword evidence="13" id="KW-1185">Reference proteome</keyword>
<feature type="domain" description="RRM" evidence="12">
    <location>
        <begin position="14"/>
        <end position="96"/>
    </location>
</feature>
<keyword evidence="8 11" id="KW-0819">tRNA processing</keyword>
<reference evidence="14" key="1">
    <citation type="submission" date="2015-08" db="UniProtKB">
        <authorList>
            <consortium name="WormBaseParasite"/>
        </authorList>
    </citation>
    <scope>IDENTIFICATION</scope>
</reference>
<comment type="function">
    <text evidence="11">Adenosyl-L-methionine (AdoMet)-dependent tRNA (uracil-O(2)-)-methyltransferase.</text>
</comment>
<evidence type="ECO:0000259" key="12">
    <source>
        <dbReference type="PROSITE" id="PS50102"/>
    </source>
</evidence>